<evidence type="ECO:0000256" key="7">
    <source>
        <dbReference type="SAM" id="Phobius"/>
    </source>
</evidence>
<dbReference type="Pfam" id="PF02361">
    <property type="entry name" value="CbiQ"/>
    <property type="match status" value="1"/>
</dbReference>
<feature type="transmembrane region" description="Helical" evidence="7">
    <location>
        <begin position="63"/>
        <end position="84"/>
    </location>
</feature>
<dbReference type="Proteomes" id="UP000320582">
    <property type="component" value="Unassembled WGS sequence"/>
</dbReference>
<evidence type="ECO:0000256" key="4">
    <source>
        <dbReference type="ARBA" id="ARBA00022692"/>
    </source>
</evidence>
<name>A0A543KAT0_9RHOB</name>
<evidence type="ECO:0000256" key="6">
    <source>
        <dbReference type="ARBA" id="ARBA00023136"/>
    </source>
</evidence>
<keyword evidence="4 7" id="KW-0812">Transmembrane</keyword>
<feature type="transmembrane region" description="Helical" evidence="7">
    <location>
        <begin position="129"/>
        <end position="149"/>
    </location>
</feature>
<dbReference type="CDD" id="cd16914">
    <property type="entry name" value="EcfT"/>
    <property type="match status" value="1"/>
</dbReference>
<dbReference type="EMBL" id="VFPT01000001">
    <property type="protein sequence ID" value="TQM92169.1"/>
    <property type="molecule type" value="Genomic_DNA"/>
</dbReference>
<keyword evidence="6 7" id="KW-0472">Membrane</keyword>
<dbReference type="AlphaFoldDB" id="A0A543KAT0"/>
<dbReference type="PANTHER" id="PTHR34857:SF2">
    <property type="entry name" value="SLL0384 PROTEIN"/>
    <property type="match status" value="1"/>
</dbReference>
<evidence type="ECO:0000256" key="3">
    <source>
        <dbReference type="ARBA" id="ARBA00022475"/>
    </source>
</evidence>
<comment type="similarity">
    <text evidence="2">Belongs to the CbiQ family.</text>
</comment>
<organism evidence="8 9">
    <name type="scientific">Roseinatronobacter monicus</name>
    <dbReference type="NCBI Taxonomy" id="393481"/>
    <lineage>
        <taxon>Bacteria</taxon>
        <taxon>Pseudomonadati</taxon>
        <taxon>Pseudomonadota</taxon>
        <taxon>Alphaproteobacteria</taxon>
        <taxon>Rhodobacterales</taxon>
        <taxon>Paracoccaceae</taxon>
        <taxon>Roseinatronobacter</taxon>
    </lineage>
</organism>
<evidence type="ECO:0000256" key="1">
    <source>
        <dbReference type="ARBA" id="ARBA00004141"/>
    </source>
</evidence>
<protein>
    <submittedName>
        <fullName evidence="8">Cobalt/nickel transport system permease protein</fullName>
    </submittedName>
</protein>
<keyword evidence="5 7" id="KW-1133">Transmembrane helix</keyword>
<feature type="transmembrane region" description="Helical" evidence="7">
    <location>
        <begin position="17"/>
        <end position="43"/>
    </location>
</feature>
<keyword evidence="3" id="KW-1003">Cell membrane</keyword>
<dbReference type="OrthoDB" id="7872653at2"/>
<dbReference type="PANTHER" id="PTHR34857">
    <property type="entry name" value="SLL0384 PROTEIN"/>
    <property type="match status" value="1"/>
</dbReference>
<evidence type="ECO:0000256" key="5">
    <source>
        <dbReference type="ARBA" id="ARBA00022989"/>
    </source>
</evidence>
<reference evidence="8 9" key="1">
    <citation type="submission" date="2019-06" db="EMBL/GenBank/DDBJ databases">
        <title>Genomic Encyclopedia of Archaeal and Bacterial Type Strains, Phase II (KMG-II): from individual species to whole genera.</title>
        <authorList>
            <person name="Goeker M."/>
        </authorList>
    </citation>
    <scope>NUCLEOTIDE SEQUENCE [LARGE SCALE GENOMIC DNA]</scope>
    <source>
        <strain evidence="8 9">DSM 18423</strain>
    </source>
</reference>
<evidence type="ECO:0000313" key="9">
    <source>
        <dbReference type="Proteomes" id="UP000320582"/>
    </source>
</evidence>
<sequence length="241" mass="25114">MPERACRAPALSARARLVVAFGLAFAFASVQNLAALPALWLIAGVGVLASGRPWQILVRLRGAAVLAAGFVLVLPLIAGETVLAHLGPIALYQEGALAGALIAGRLLAIVAMTLAILSPVAPFDLVAGMRGLGVPALMADLALLTLRYMDEVAAQLARARLARRLRGGITGWRALPDYALLLATSLIRAQARSEQLWAAMRLRGYGAGLAAPAPTLSARDWAFVTGAGGLALAVIWMDRSL</sequence>
<dbReference type="RefSeq" id="WP_142079917.1">
    <property type="nucleotide sequence ID" value="NZ_VFPT01000001.1"/>
</dbReference>
<comment type="caution">
    <text evidence="8">The sequence shown here is derived from an EMBL/GenBank/DDBJ whole genome shotgun (WGS) entry which is preliminary data.</text>
</comment>
<accession>A0A543KAT0</accession>
<dbReference type="InterPro" id="IPR051611">
    <property type="entry name" value="ECF_transporter_component"/>
</dbReference>
<evidence type="ECO:0000256" key="2">
    <source>
        <dbReference type="ARBA" id="ARBA00008564"/>
    </source>
</evidence>
<comment type="subcellular location">
    <subcellularLocation>
        <location evidence="1">Membrane</location>
        <topology evidence="1">Multi-pass membrane protein</topology>
    </subcellularLocation>
</comment>
<keyword evidence="9" id="KW-1185">Reference proteome</keyword>
<proteinExistence type="inferred from homology"/>
<gene>
    <name evidence="8" type="ORF">BD293_0758</name>
</gene>
<dbReference type="InterPro" id="IPR003339">
    <property type="entry name" value="ABC/ECF_trnsptr_transmembrane"/>
</dbReference>
<feature type="transmembrane region" description="Helical" evidence="7">
    <location>
        <begin position="96"/>
        <end position="117"/>
    </location>
</feature>
<dbReference type="GO" id="GO:0005886">
    <property type="term" value="C:plasma membrane"/>
    <property type="evidence" value="ECO:0007669"/>
    <property type="project" value="UniProtKB-ARBA"/>
</dbReference>
<evidence type="ECO:0000313" key="8">
    <source>
        <dbReference type="EMBL" id="TQM92169.1"/>
    </source>
</evidence>